<feature type="transmembrane region" description="Helical" evidence="7">
    <location>
        <begin position="263"/>
        <end position="281"/>
    </location>
</feature>
<comment type="similarity">
    <text evidence="2">Belongs to the EamA transporter family.</text>
</comment>
<keyword evidence="6 7" id="KW-0472">Membrane</keyword>
<feature type="transmembrane region" description="Helical" evidence="7">
    <location>
        <begin position="30"/>
        <end position="54"/>
    </location>
</feature>
<feature type="transmembrane region" description="Helical" evidence="7">
    <location>
        <begin position="120"/>
        <end position="137"/>
    </location>
</feature>
<dbReference type="Proteomes" id="UP000557217">
    <property type="component" value="Unassembled WGS sequence"/>
</dbReference>
<dbReference type="PANTHER" id="PTHR32322:SF18">
    <property type="entry name" value="S-ADENOSYLMETHIONINE_S-ADENOSYLHOMOCYSTEINE TRANSPORTER"/>
    <property type="match status" value="1"/>
</dbReference>
<proteinExistence type="inferred from homology"/>
<dbReference type="InterPro" id="IPR050638">
    <property type="entry name" value="AA-Vitamin_Transporters"/>
</dbReference>
<sequence>MNILPYIFVLLAAMFWGTVGTTQTFLQEGISPIAVAGVRSAIGGGVLLIAVLGMRKINLKKWSWKWTILAALTIALFQSLFFTSVRYTGVAVGTVVTIGSSPVFAGIIEWLIFKRRPSRVWGIATLLAIIGCILLFVNRGETTIHPLGILLALCAGSMFALYTNSSKQLTEREETLPSVAITFTLSAIFLLPFSQNGVSWVLNTQNLWPMLFMGLFATSLAYILYLAGLEKISSSSAVTLSLAEPLTAALLGVFLVGEYLSPTSWIGVMLLLGGILVLTLGSRKSVKQTKEVNLQQQNDVVSKETT</sequence>
<feature type="domain" description="EamA" evidence="8">
    <location>
        <begin position="147"/>
        <end position="279"/>
    </location>
</feature>
<evidence type="ECO:0000256" key="7">
    <source>
        <dbReference type="SAM" id="Phobius"/>
    </source>
</evidence>
<name>A0A840Q1S3_URETH</name>
<protein>
    <submittedName>
        <fullName evidence="9">DME family drug/metabolite transporter</fullName>
    </submittedName>
</protein>
<feature type="transmembrane region" description="Helical" evidence="7">
    <location>
        <begin position="207"/>
        <end position="225"/>
    </location>
</feature>
<dbReference type="EMBL" id="JACHGZ010000051">
    <property type="protein sequence ID" value="MBB5150408.1"/>
    <property type="molecule type" value="Genomic_DNA"/>
</dbReference>
<dbReference type="InterPro" id="IPR037185">
    <property type="entry name" value="EmrE-like"/>
</dbReference>
<dbReference type="AlphaFoldDB" id="A0A840Q1S3"/>
<evidence type="ECO:0000256" key="3">
    <source>
        <dbReference type="ARBA" id="ARBA00022475"/>
    </source>
</evidence>
<evidence type="ECO:0000313" key="9">
    <source>
        <dbReference type="EMBL" id="MBB5150408.1"/>
    </source>
</evidence>
<keyword evidence="10" id="KW-1185">Reference proteome</keyword>
<evidence type="ECO:0000259" key="8">
    <source>
        <dbReference type="Pfam" id="PF00892"/>
    </source>
</evidence>
<feature type="transmembrane region" description="Helical" evidence="7">
    <location>
        <begin position="91"/>
        <end position="113"/>
    </location>
</feature>
<evidence type="ECO:0000256" key="1">
    <source>
        <dbReference type="ARBA" id="ARBA00004651"/>
    </source>
</evidence>
<dbReference type="GO" id="GO:0005886">
    <property type="term" value="C:plasma membrane"/>
    <property type="evidence" value="ECO:0007669"/>
    <property type="project" value="UniProtKB-SubCell"/>
</dbReference>
<feature type="transmembrane region" description="Helical" evidence="7">
    <location>
        <begin position="143"/>
        <end position="163"/>
    </location>
</feature>
<dbReference type="Gene3D" id="1.10.3730.20">
    <property type="match status" value="1"/>
</dbReference>
<accession>A0A840Q1S3</accession>
<feature type="transmembrane region" description="Helical" evidence="7">
    <location>
        <begin position="237"/>
        <end position="257"/>
    </location>
</feature>
<feature type="transmembrane region" description="Helical" evidence="7">
    <location>
        <begin position="175"/>
        <end position="195"/>
    </location>
</feature>
<dbReference type="SUPFAM" id="SSF103481">
    <property type="entry name" value="Multidrug resistance efflux transporter EmrE"/>
    <property type="match status" value="2"/>
</dbReference>
<dbReference type="InterPro" id="IPR000620">
    <property type="entry name" value="EamA_dom"/>
</dbReference>
<organism evidence="9 10">
    <name type="scientific">Ureibacillus thermosphaericus</name>
    <dbReference type="NCBI Taxonomy" id="51173"/>
    <lineage>
        <taxon>Bacteria</taxon>
        <taxon>Bacillati</taxon>
        <taxon>Bacillota</taxon>
        <taxon>Bacilli</taxon>
        <taxon>Bacillales</taxon>
        <taxon>Caryophanaceae</taxon>
        <taxon>Ureibacillus</taxon>
    </lineage>
</organism>
<feature type="domain" description="EamA" evidence="8">
    <location>
        <begin position="6"/>
        <end position="136"/>
    </location>
</feature>
<keyword evidence="5 7" id="KW-1133">Transmembrane helix</keyword>
<dbReference type="RefSeq" id="WP_016837663.1">
    <property type="nucleotide sequence ID" value="NZ_JAAXPW010000048.1"/>
</dbReference>
<keyword evidence="4 7" id="KW-0812">Transmembrane</keyword>
<comment type="subcellular location">
    <subcellularLocation>
        <location evidence="1">Cell membrane</location>
        <topology evidence="1">Multi-pass membrane protein</topology>
    </subcellularLocation>
</comment>
<evidence type="ECO:0000256" key="4">
    <source>
        <dbReference type="ARBA" id="ARBA00022692"/>
    </source>
</evidence>
<dbReference type="Pfam" id="PF00892">
    <property type="entry name" value="EamA"/>
    <property type="match status" value="2"/>
</dbReference>
<gene>
    <name evidence="9" type="ORF">HNR36_002828</name>
</gene>
<dbReference type="PANTHER" id="PTHR32322">
    <property type="entry name" value="INNER MEMBRANE TRANSPORTER"/>
    <property type="match status" value="1"/>
</dbReference>
<comment type="caution">
    <text evidence="9">The sequence shown here is derived from an EMBL/GenBank/DDBJ whole genome shotgun (WGS) entry which is preliminary data.</text>
</comment>
<evidence type="ECO:0000256" key="6">
    <source>
        <dbReference type="ARBA" id="ARBA00023136"/>
    </source>
</evidence>
<feature type="transmembrane region" description="Helical" evidence="7">
    <location>
        <begin position="66"/>
        <end position="85"/>
    </location>
</feature>
<evidence type="ECO:0000256" key="2">
    <source>
        <dbReference type="ARBA" id="ARBA00007362"/>
    </source>
</evidence>
<keyword evidence="3" id="KW-1003">Cell membrane</keyword>
<evidence type="ECO:0000256" key="5">
    <source>
        <dbReference type="ARBA" id="ARBA00022989"/>
    </source>
</evidence>
<reference evidence="9 10" key="1">
    <citation type="submission" date="2020-08" db="EMBL/GenBank/DDBJ databases">
        <title>Genomic Encyclopedia of Type Strains, Phase IV (KMG-IV): sequencing the most valuable type-strain genomes for metagenomic binning, comparative biology and taxonomic classification.</title>
        <authorList>
            <person name="Goeker M."/>
        </authorList>
    </citation>
    <scope>NUCLEOTIDE SEQUENCE [LARGE SCALE GENOMIC DNA]</scope>
    <source>
        <strain evidence="9 10">DSM 10633</strain>
    </source>
</reference>
<evidence type="ECO:0000313" key="10">
    <source>
        <dbReference type="Proteomes" id="UP000557217"/>
    </source>
</evidence>